<dbReference type="InterPro" id="IPR003425">
    <property type="entry name" value="CCB3/YggT"/>
</dbReference>
<dbReference type="AlphaFoldDB" id="A0A645BIT0"/>
<sequence>MNVILYKIFSLLFVVMEYAIFAEIILSFVTRGVENKFTYFLHSITEPLLAPGRKIQEKIAPGFMIDFSPILALFIISILRQIVRNILF</sequence>
<evidence type="ECO:0008006" key="3">
    <source>
        <dbReference type="Google" id="ProtNLM"/>
    </source>
</evidence>
<keyword evidence="1" id="KW-0472">Membrane</keyword>
<protein>
    <recommendedName>
        <fullName evidence="3">YggT family protein</fullName>
    </recommendedName>
</protein>
<evidence type="ECO:0000313" key="2">
    <source>
        <dbReference type="EMBL" id="MPM63103.1"/>
    </source>
</evidence>
<accession>A0A645BIT0</accession>
<gene>
    <name evidence="2" type="ORF">SDC9_109983</name>
</gene>
<evidence type="ECO:0000256" key="1">
    <source>
        <dbReference type="SAM" id="Phobius"/>
    </source>
</evidence>
<proteinExistence type="predicted"/>
<comment type="caution">
    <text evidence="2">The sequence shown here is derived from an EMBL/GenBank/DDBJ whole genome shotgun (WGS) entry which is preliminary data.</text>
</comment>
<name>A0A645BIT0_9ZZZZ</name>
<dbReference type="GO" id="GO:0016020">
    <property type="term" value="C:membrane"/>
    <property type="evidence" value="ECO:0007669"/>
    <property type="project" value="InterPro"/>
</dbReference>
<dbReference type="EMBL" id="VSSQ01019221">
    <property type="protein sequence ID" value="MPM63103.1"/>
    <property type="molecule type" value="Genomic_DNA"/>
</dbReference>
<feature type="transmembrane region" description="Helical" evidence="1">
    <location>
        <begin position="6"/>
        <end position="29"/>
    </location>
</feature>
<dbReference type="Pfam" id="PF02325">
    <property type="entry name" value="CCB3_YggT"/>
    <property type="match status" value="1"/>
</dbReference>
<keyword evidence="1" id="KW-1133">Transmembrane helix</keyword>
<reference evidence="2" key="1">
    <citation type="submission" date="2019-08" db="EMBL/GenBank/DDBJ databases">
        <authorList>
            <person name="Kucharzyk K."/>
            <person name="Murdoch R.W."/>
            <person name="Higgins S."/>
            <person name="Loffler F."/>
        </authorList>
    </citation>
    <scope>NUCLEOTIDE SEQUENCE</scope>
</reference>
<feature type="transmembrane region" description="Helical" evidence="1">
    <location>
        <begin position="63"/>
        <end position="83"/>
    </location>
</feature>
<keyword evidence="1" id="KW-0812">Transmembrane</keyword>
<organism evidence="2">
    <name type="scientific">bioreactor metagenome</name>
    <dbReference type="NCBI Taxonomy" id="1076179"/>
    <lineage>
        <taxon>unclassified sequences</taxon>
        <taxon>metagenomes</taxon>
        <taxon>ecological metagenomes</taxon>
    </lineage>
</organism>